<dbReference type="PROSITE" id="PS00455">
    <property type="entry name" value="AMP_BINDING"/>
    <property type="match status" value="1"/>
</dbReference>
<dbReference type="Gene3D" id="3.30.300.30">
    <property type="match status" value="1"/>
</dbReference>
<dbReference type="PROSITE" id="PS50075">
    <property type="entry name" value="CARRIER"/>
    <property type="match status" value="1"/>
</dbReference>
<evidence type="ECO:0000259" key="4">
    <source>
        <dbReference type="PROSITE" id="PS50075"/>
    </source>
</evidence>
<proteinExistence type="predicted"/>
<keyword evidence="6" id="KW-1185">Reference proteome</keyword>
<comment type="caution">
    <text evidence="5">The sequence shown here is derived from an EMBL/GenBank/DDBJ whole genome shotgun (WGS) entry which is preliminary data.</text>
</comment>
<feature type="region of interest" description="Disordered" evidence="3">
    <location>
        <begin position="1"/>
        <end position="21"/>
    </location>
</feature>
<dbReference type="NCBIfam" id="TIGR01746">
    <property type="entry name" value="Thioester-redct"/>
    <property type="match status" value="1"/>
</dbReference>
<dbReference type="SUPFAM" id="SSF47336">
    <property type="entry name" value="ACP-like"/>
    <property type="match status" value="1"/>
</dbReference>
<feature type="compositionally biased region" description="Low complexity" evidence="3">
    <location>
        <begin position="1"/>
        <end position="16"/>
    </location>
</feature>
<dbReference type="PANTHER" id="PTHR44845">
    <property type="entry name" value="CARRIER DOMAIN-CONTAINING PROTEIN"/>
    <property type="match status" value="1"/>
</dbReference>
<dbReference type="Pfam" id="PF00550">
    <property type="entry name" value="PP-binding"/>
    <property type="match status" value="1"/>
</dbReference>
<name>A0A853BT41_9ACTN</name>
<dbReference type="InterPro" id="IPR036736">
    <property type="entry name" value="ACP-like_sf"/>
</dbReference>
<dbReference type="SUPFAM" id="SSF56801">
    <property type="entry name" value="Acetyl-CoA synthetase-like"/>
    <property type="match status" value="1"/>
</dbReference>
<evidence type="ECO:0000256" key="3">
    <source>
        <dbReference type="SAM" id="MobiDB-lite"/>
    </source>
</evidence>
<dbReference type="Gene3D" id="3.40.50.980">
    <property type="match status" value="2"/>
</dbReference>
<dbReference type="InterPro" id="IPR010071">
    <property type="entry name" value="AA_adenyl_dom"/>
</dbReference>
<dbReference type="CDD" id="cd12117">
    <property type="entry name" value="A_NRPS_Srf_like"/>
    <property type="match status" value="1"/>
</dbReference>
<dbReference type="InterPro" id="IPR010080">
    <property type="entry name" value="Thioester_reductase-like_dom"/>
</dbReference>
<dbReference type="InterPro" id="IPR036291">
    <property type="entry name" value="NAD(P)-bd_dom_sf"/>
</dbReference>
<dbReference type="EMBL" id="JACCFO010000001">
    <property type="protein sequence ID" value="NYI98949.1"/>
    <property type="molecule type" value="Genomic_DNA"/>
</dbReference>
<dbReference type="Gene3D" id="1.10.1200.10">
    <property type="entry name" value="ACP-like"/>
    <property type="match status" value="1"/>
</dbReference>
<feature type="domain" description="Carrier" evidence="4">
    <location>
        <begin position="557"/>
        <end position="637"/>
    </location>
</feature>
<dbReference type="Pfam" id="PF13193">
    <property type="entry name" value="AMP-binding_C"/>
    <property type="match status" value="1"/>
</dbReference>
<dbReference type="CDD" id="cd05235">
    <property type="entry name" value="SDR_e1"/>
    <property type="match status" value="1"/>
</dbReference>
<evidence type="ECO:0000256" key="1">
    <source>
        <dbReference type="ARBA" id="ARBA00022450"/>
    </source>
</evidence>
<keyword evidence="2" id="KW-0597">Phosphoprotein</keyword>
<protein>
    <submittedName>
        <fullName evidence="5">Amino acid adenylation domain-containing protein/thioester reductase-like protein</fullName>
    </submittedName>
</protein>
<dbReference type="SUPFAM" id="SSF51735">
    <property type="entry name" value="NAD(P)-binding Rossmann-fold domains"/>
    <property type="match status" value="1"/>
</dbReference>
<dbReference type="InterPro" id="IPR045851">
    <property type="entry name" value="AMP-bd_C_sf"/>
</dbReference>
<dbReference type="InterPro" id="IPR013120">
    <property type="entry name" value="FAR_NAD-bd"/>
</dbReference>
<keyword evidence="1" id="KW-0596">Phosphopantetheine</keyword>
<organism evidence="5 6">
    <name type="scientific">Streptomonospora nanhaiensis</name>
    <dbReference type="NCBI Taxonomy" id="1323731"/>
    <lineage>
        <taxon>Bacteria</taxon>
        <taxon>Bacillati</taxon>
        <taxon>Actinomycetota</taxon>
        <taxon>Actinomycetes</taxon>
        <taxon>Streptosporangiales</taxon>
        <taxon>Nocardiopsidaceae</taxon>
        <taxon>Streptomonospora</taxon>
    </lineage>
</organism>
<evidence type="ECO:0000256" key="2">
    <source>
        <dbReference type="ARBA" id="ARBA00022553"/>
    </source>
</evidence>
<dbReference type="NCBIfam" id="TIGR01733">
    <property type="entry name" value="AA-adenyl-dom"/>
    <property type="match status" value="1"/>
</dbReference>
<dbReference type="Gene3D" id="3.40.50.720">
    <property type="entry name" value="NAD(P)-binding Rossmann-like Domain"/>
    <property type="match status" value="1"/>
</dbReference>
<dbReference type="Pfam" id="PF07993">
    <property type="entry name" value="NAD_binding_4"/>
    <property type="match status" value="1"/>
</dbReference>
<dbReference type="InterPro" id="IPR000873">
    <property type="entry name" value="AMP-dep_synth/lig_dom"/>
</dbReference>
<dbReference type="PANTHER" id="PTHR44845:SF6">
    <property type="entry name" value="BETA-ALANINE-ACTIVATING ENZYME"/>
    <property type="match status" value="1"/>
</dbReference>
<dbReference type="AlphaFoldDB" id="A0A853BT41"/>
<dbReference type="Gene3D" id="2.30.38.10">
    <property type="entry name" value="Luciferase, Domain 3"/>
    <property type="match status" value="1"/>
</dbReference>
<dbReference type="InterPro" id="IPR025110">
    <property type="entry name" value="AMP-bd_C"/>
</dbReference>
<reference evidence="5 6" key="1">
    <citation type="submission" date="2020-07" db="EMBL/GenBank/DDBJ databases">
        <title>Sequencing the genomes of 1000 actinobacteria strains.</title>
        <authorList>
            <person name="Klenk H.-P."/>
        </authorList>
    </citation>
    <scope>NUCLEOTIDE SEQUENCE [LARGE SCALE GENOMIC DNA]</scope>
    <source>
        <strain evidence="5 6">DSM 45927</strain>
    </source>
</reference>
<evidence type="ECO:0000313" key="5">
    <source>
        <dbReference type="EMBL" id="NYI98949.1"/>
    </source>
</evidence>
<dbReference type="InterPro" id="IPR020845">
    <property type="entry name" value="AMP-binding_CS"/>
</dbReference>
<evidence type="ECO:0000313" key="6">
    <source>
        <dbReference type="Proteomes" id="UP000575985"/>
    </source>
</evidence>
<dbReference type="Proteomes" id="UP000575985">
    <property type="component" value="Unassembled WGS sequence"/>
</dbReference>
<accession>A0A853BT41</accession>
<sequence>MTTMGPATASGAPATAVGPRTDYPRDSRLHEIFAANAFLYPHTPAVSHHQRVFRYWELEMCARQLAGRLREAGVRPGDAVGVCGRRGPEALVAFLAILRANAAYVPLDDDLPPARLNAMAEEAGVHVAVALPGASRRVRRLSARLDLDISTPPSPHAELPEPGIPHPGDAGAPAYIMFTSGSSGRPKPVAVTHRGVVRLVMSEPEFPAIGPRTRVLHGYNLSSDASTIEIWSALARGAELVVADRDVMVSPAALEDHLRLGNVNVAFLTTSVFHHVARTRPGAFSELDFVSAGGEAMDPDLARAVMRACPRTEVVNFYGPTENTVASTMYRVRDLPADARQVPIGRPLANSTCRVLRADGAPAVVGEAGELYVGGDGLASGYPGHPALTAERFVTAPTGDRERLYRTGDRALLRSDGMLEYLGRVDRQLKVRGQRIEPEEVEARLREYPDVGEAAVELDPGTGALHAFVTPAAGTTGIDLAELRRFCAAWLPAPAVPRTIRELAAFPVSATGKVDRARLTALRTADTADNATAEPADAPGPRVRAALHSAMDDADPADPLARVRTVVTVVWELVLGVRPGPGDDFFRIGGDSLLAAEVVNRTRAMLAVHHSHSSALVRALLAGPTVEEFTAAVAALRDAEPDTAAAPPAGLDFAAESRLGFELPPAEGPAPCPREPRAVLVTGATGFVGAHLVGTLLARTGATVHCPVRAHDTDHARQRVLAALTRYGVRAEGAEDRLVCFPGDLTRPGLGLDPDRAADLAATLDLVLHSGAQVNFIYPYTALRAANVDGTREVVRLAARRRVPVHFLSTVAVLAGFGTAGVRRVDEDLPLAHADRLTMGYAESKWVAEQLLHEAADQGLPVAVHRPYEVTGPADTGVCNTETAICSLFKMIAEVGFAPDIDLPMDFVPVDHLAEAVVHIATRHHTGRRTYHLTNPRPSGLAAVVERMRAAGFDIMTLPYDRWVLSLVLHVADNPTSPTAPFVSLCVDRGNRTDISVKEMYTAGVFPELGRANTDTALAGSGLDCPPVDTALIDRYLEYFFTSGFIRRPAACPAGRTAEDGLAHEGDPR</sequence>
<gene>
    <name evidence="5" type="ORF">HNR12_005226</name>
</gene>
<dbReference type="Pfam" id="PF00501">
    <property type="entry name" value="AMP-binding"/>
    <property type="match status" value="1"/>
</dbReference>
<dbReference type="InterPro" id="IPR009081">
    <property type="entry name" value="PP-bd_ACP"/>
</dbReference>